<keyword evidence="2" id="KW-0175">Coiled coil</keyword>
<dbReference type="EMBL" id="VITF01000004">
    <property type="protein sequence ID" value="TWA70186.1"/>
    <property type="molecule type" value="Genomic_DNA"/>
</dbReference>
<reference evidence="3 4" key="1">
    <citation type="submission" date="2019-06" db="EMBL/GenBank/DDBJ databases">
        <title>Genomic Encyclopedia of Type Strains, Phase IV (KMG-V): Genome sequencing to study the core and pangenomes of soil and plant-associated prokaryotes.</title>
        <authorList>
            <person name="Whitman W."/>
        </authorList>
    </citation>
    <scope>NUCLEOTIDE SEQUENCE [LARGE SCALE GENOMIC DNA]</scope>
    <source>
        <strain evidence="3 4">BR 11796</strain>
    </source>
</reference>
<accession>A0A560BC70</accession>
<evidence type="ECO:0000313" key="3">
    <source>
        <dbReference type="EMBL" id="TWA70186.1"/>
    </source>
</evidence>
<dbReference type="Proteomes" id="UP000316083">
    <property type="component" value="Unassembled WGS sequence"/>
</dbReference>
<gene>
    <name evidence="3" type="ORF">FBZ82_104346</name>
</gene>
<evidence type="ECO:0000256" key="2">
    <source>
        <dbReference type="SAM" id="Coils"/>
    </source>
</evidence>
<sequence length="423" mass="45378">MVTLPLRRLPGQGMAPLLPNVPVPSHPADAVPTGARRSRIWDINPSLHCSIIGTCLTAADLRRLLAKLNAATKTDSDHTLHKRGVQLAGQRDVAGKLLHKTLDRRHEATVRRFARSSTPEAVRRLWLQALDEGDIPGAYWAVLTHPATDDALMAEAFGEIHMLSHMVGSSNRLDLARLRRAEQALGDRDDTIDRQQVRLQEAAREKTELRRRLDALESAVLRLSAAGAAPAAVPTDAADRATLQRRLDDERARAATLARLLAETQEALAAARAANAGQEHRAAALQAELAAYERAMAREDAVDADADALSAHLAGRTLLYVGGRPGLVKRLKEAAEGRGATLLVHDGGIEDSATLLPGLVSQADAALFPVDCVSHTAAGRVKALCRDADKPFLTLRTASLASFLAAIEQPGFLEVPSGPRAPQ</sequence>
<dbReference type="Pfam" id="PF10087">
    <property type="entry name" value="DUF2325"/>
    <property type="match status" value="1"/>
</dbReference>
<feature type="coiled-coil region" evidence="2">
    <location>
        <begin position="192"/>
        <end position="302"/>
    </location>
</feature>
<comment type="similarity">
    <text evidence="1">Belongs to the UPF0751 family.</text>
</comment>
<protein>
    <submittedName>
        <fullName evidence="3">Uncharacterized protein DUF2325</fullName>
    </submittedName>
</protein>
<evidence type="ECO:0000313" key="4">
    <source>
        <dbReference type="Proteomes" id="UP000316083"/>
    </source>
</evidence>
<dbReference type="AlphaFoldDB" id="A0A560BC70"/>
<dbReference type="RefSeq" id="WP_145675570.1">
    <property type="nucleotide sequence ID" value="NZ_VITF01000004.1"/>
</dbReference>
<proteinExistence type="inferred from homology"/>
<organism evidence="3 4">
    <name type="scientific">Azospirillum brasilense</name>
    <dbReference type="NCBI Taxonomy" id="192"/>
    <lineage>
        <taxon>Bacteria</taxon>
        <taxon>Pseudomonadati</taxon>
        <taxon>Pseudomonadota</taxon>
        <taxon>Alphaproteobacteria</taxon>
        <taxon>Rhodospirillales</taxon>
        <taxon>Azospirillaceae</taxon>
        <taxon>Azospirillum</taxon>
    </lineage>
</organism>
<name>A0A560BC70_AZOBR</name>
<dbReference type="InterPro" id="IPR016772">
    <property type="entry name" value="UCP020408"/>
</dbReference>
<evidence type="ECO:0000256" key="1">
    <source>
        <dbReference type="ARBA" id="ARBA00007189"/>
    </source>
</evidence>
<comment type="caution">
    <text evidence="3">The sequence shown here is derived from an EMBL/GenBank/DDBJ whole genome shotgun (WGS) entry which is preliminary data.</text>
</comment>
<dbReference type="Gene3D" id="1.20.58.60">
    <property type="match status" value="1"/>
</dbReference>